<comment type="caution">
    <text evidence="1">The sequence shown here is derived from an EMBL/GenBank/DDBJ whole genome shotgun (WGS) entry which is preliminary data.</text>
</comment>
<keyword evidence="2" id="KW-1185">Reference proteome</keyword>
<name>A0ACC5T4P9_ENSAD</name>
<evidence type="ECO:0000313" key="1">
    <source>
        <dbReference type="EMBL" id="MBP1875828.1"/>
    </source>
</evidence>
<organism evidence="1 2">
    <name type="scientific">Ensifer adhaerens</name>
    <name type="common">Sinorhizobium morelense</name>
    <dbReference type="NCBI Taxonomy" id="106592"/>
    <lineage>
        <taxon>Bacteria</taxon>
        <taxon>Pseudomonadati</taxon>
        <taxon>Pseudomonadota</taxon>
        <taxon>Alphaproteobacteria</taxon>
        <taxon>Hyphomicrobiales</taxon>
        <taxon>Rhizobiaceae</taxon>
        <taxon>Sinorhizobium/Ensifer group</taxon>
        <taxon>Ensifer</taxon>
    </lineage>
</organism>
<accession>A0ACC5T4P9</accession>
<protein>
    <submittedName>
        <fullName evidence="1">DNA-binding transcriptional ArsR family regulator</fullName>
    </submittedName>
</protein>
<proteinExistence type="predicted"/>
<keyword evidence="1" id="KW-0238">DNA-binding</keyword>
<sequence length="145" mass="15750">MTERTRVSLATLTEKAPEAAEFMRQFSNANRLMLLCQIAQQESSVSDIQEALGMKQPALSQQLAELRQSGLVKTRRASRQIYYSIADGRAEAVMNLLFQLFCGAGLASVVASIETPTAVADEPGLQVHPTSQGDAAHFARIEPAE</sequence>
<reference evidence="1" key="1">
    <citation type="submission" date="2021-03" db="EMBL/GenBank/DDBJ databases">
        <title>Genomic Encyclopedia of Type Strains, Phase IV (KMG-IV): sequencing the most valuable type-strain genomes for metagenomic binning, comparative biology and taxonomic classification.</title>
        <authorList>
            <person name="Goeker M."/>
        </authorList>
    </citation>
    <scope>NUCLEOTIDE SEQUENCE</scope>
    <source>
        <strain evidence="1">DSM 18131</strain>
    </source>
</reference>
<evidence type="ECO:0000313" key="2">
    <source>
        <dbReference type="Proteomes" id="UP000823773"/>
    </source>
</evidence>
<dbReference type="Proteomes" id="UP000823773">
    <property type="component" value="Unassembled WGS sequence"/>
</dbReference>
<dbReference type="EMBL" id="JAGGJR010000013">
    <property type="protein sequence ID" value="MBP1875828.1"/>
    <property type="molecule type" value="Genomic_DNA"/>
</dbReference>
<gene>
    <name evidence="1" type="ORF">J2Z19_005576</name>
</gene>